<dbReference type="AlphaFoldDB" id="A0ABD3RXU6"/>
<dbReference type="Proteomes" id="UP001530377">
    <property type="component" value="Unassembled WGS sequence"/>
</dbReference>
<evidence type="ECO:0000313" key="2">
    <source>
        <dbReference type="EMBL" id="KAL3817000.1"/>
    </source>
</evidence>
<accession>A0ABD3RXU6</accession>
<dbReference type="InterPro" id="IPR029063">
    <property type="entry name" value="SAM-dependent_MTases_sf"/>
</dbReference>
<sequence length="1263" mass="138409">MSSASSTPPSPTEDDMDMPRRKNATSQFRSMRKRISHPLLDSREDAIAPSTTTTTTTNTTTTMPTPYAPSVGANRSSYDTPPRTTAATNAAVTPDSNRSPGSAALVDALRMAARPSSSGGHNGGDGEQHDDDAMAAAAAAAAVQPSMTYASSIEAMAAHVEATHAKKRRSSPIKRTPTRRVGTRRAGSDGSNSSVGTGKLSASSRASNKSRGRRDTHPPPSTRWKILSLAMPVLLSFLACEAFLWLLVLRFGDTPILGAKGFHDEADAEKHSRDVIYEESEIIPVSDDSDSSIVRHIIPNDDDIDVFKGEPRDDIDSEPYGELTRLQTALDEGFDKLRHSDVELGDMSNRKKVESLCGDVWTVASEMLSSKYLNNSAESSLVELIGPGETRFDESQELEFHSLKSLTLDAQHCLGGAGMAFLSTDGLDHARLRVTTKVFDRLIEAEPYNPDARAGLGTSLLMQGIFYQEIRVGVDVNVQNSLLSLAAHHLKLASLLSTSFPSGADGSGSIARNAMSRLTKVNDENAPSSHAAILHNLALSYVALGDSANSIPILIRSAAISRENGVSPKPYWNIPNDVLRAAEERALLIAAAPKKKLAKKGKRRRIPFVSIPREDKVTEGRLSETSDKKIHLLRGQAANQLLTMVQISRSNIPRRVRGGNGTIVGQLQAYADSLSFLAHLSPVDRMLVVVGVSLLCVVSLSYFLLISGSVRFPELRRIGLSDEALLRRGGGRRISVGTKQLDSEENAVALDIAKTLNCDNLQEEMEREWQKLLDDVKLYGNSKSKGYGNYNNYKPKGDNSPYGSDGKLAKQWEPGKADDYAAELAGEVGFGKGSRRLLSTDDLGRDDLDRFDQYSYKEETPGLKLTAKHLFCLAAESLTLPKSPKPTIPDPAIKCDISSFDIRDELFSLWSSARSQMPEDVILKTLGVVTEHKETLRGKEVHIWYPENDKGTEGMLRVLNSGYEGRQSFNFDSEPADFSHDNLYRFHDLPPKLVGSNKLFVDVGSALGLTPMLISYLYPETTIVSIEPASPSWLIQNINYRCNLPHDQLQYVHSILAGVGTKHHDDNDSMMKMIWRPSMTTATRSWNPEKEFDFAVDIDLTVRLRTLKAILAEATPEDLPLGTPISVLNLDCEGCEYNLIPSMHETTFNSIGLILGRTNWGYIPKIKKPSSDRARETHNRVCQHYNFAKRCKECCDFPSLSVKHRISTKLESGGGDAGATGDHTVAEVAGALCNDFETWAKESNLRDIPDDFGWNEMSAFAAE</sequence>
<feature type="compositionally biased region" description="Basic residues" evidence="1">
    <location>
        <begin position="165"/>
        <end position="183"/>
    </location>
</feature>
<protein>
    <recommendedName>
        <fullName evidence="4">Methyltransferase FkbM domain-containing protein</fullName>
    </recommendedName>
</protein>
<keyword evidence="3" id="KW-1185">Reference proteome</keyword>
<dbReference type="EMBL" id="JALLPB020000122">
    <property type="protein sequence ID" value="KAL3817000.1"/>
    <property type="molecule type" value="Genomic_DNA"/>
</dbReference>
<dbReference type="SUPFAM" id="SSF53335">
    <property type="entry name" value="S-adenosyl-L-methionine-dependent methyltransferases"/>
    <property type="match status" value="1"/>
</dbReference>
<organism evidence="2 3">
    <name type="scientific">Cyclostephanos tholiformis</name>
    <dbReference type="NCBI Taxonomy" id="382380"/>
    <lineage>
        <taxon>Eukaryota</taxon>
        <taxon>Sar</taxon>
        <taxon>Stramenopiles</taxon>
        <taxon>Ochrophyta</taxon>
        <taxon>Bacillariophyta</taxon>
        <taxon>Coscinodiscophyceae</taxon>
        <taxon>Thalassiosirophycidae</taxon>
        <taxon>Stephanodiscales</taxon>
        <taxon>Stephanodiscaceae</taxon>
        <taxon>Cyclostephanos</taxon>
    </lineage>
</organism>
<feature type="compositionally biased region" description="Low complexity" evidence="1">
    <location>
        <begin position="80"/>
        <end position="94"/>
    </location>
</feature>
<feature type="region of interest" description="Disordered" evidence="1">
    <location>
        <begin position="1"/>
        <end position="102"/>
    </location>
</feature>
<gene>
    <name evidence="2" type="ORF">ACHAXA_010120</name>
</gene>
<evidence type="ECO:0000313" key="3">
    <source>
        <dbReference type="Proteomes" id="UP001530377"/>
    </source>
</evidence>
<feature type="region of interest" description="Disordered" evidence="1">
    <location>
        <begin position="161"/>
        <end position="222"/>
    </location>
</feature>
<evidence type="ECO:0008006" key="4">
    <source>
        <dbReference type="Google" id="ProtNLM"/>
    </source>
</evidence>
<feature type="compositionally biased region" description="Low complexity" evidence="1">
    <location>
        <begin position="51"/>
        <end position="62"/>
    </location>
</feature>
<dbReference type="Gene3D" id="3.40.50.150">
    <property type="entry name" value="Vaccinia Virus protein VP39"/>
    <property type="match status" value="1"/>
</dbReference>
<reference evidence="2 3" key="1">
    <citation type="submission" date="2024-10" db="EMBL/GenBank/DDBJ databases">
        <title>Updated reference genomes for cyclostephanoid diatoms.</title>
        <authorList>
            <person name="Roberts W.R."/>
            <person name="Alverson A.J."/>
        </authorList>
    </citation>
    <scope>NUCLEOTIDE SEQUENCE [LARGE SCALE GENOMIC DNA]</scope>
    <source>
        <strain evidence="2 3">AJA228-03</strain>
    </source>
</reference>
<comment type="caution">
    <text evidence="2">The sequence shown here is derived from an EMBL/GenBank/DDBJ whole genome shotgun (WGS) entry which is preliminary data.</text>
</comment>
<feature type="region of interest" description="Disordered" evidence="1">
    <location>
        <begin position="789"/>
        <end position="810"/>
    </location>
</feature>
<evidence type="ECO:0000256" key="1">
    <source>
        <dbReference type="SAM" id="MobiDB-lite"/>
    </source>
</evidence>
<name>A0ABD3RXU6_9STRA</name>
<feature type="compositionally biased region" description="Polar residues" evidence="1">
    <location>
        <begin position="189"/>
        <end position="207"/>
    </location>
</feature>
<proteinExistence type="predicted"/>